<dbReference type="AlphaFoldDB" id="A0A0F9X6H9"/>
<protein>
    <submittedName>
        <fullName evidence="2">Uncharacterized protein</fullName>
    </submittedName>
</protein>
<evidence type="ECO:0000313" key="2">
    <source>
        <dbReference type="EMBL" id="KKN94526.1"/>
    </source>
</evidence>
<proteinExistence type="predicted"/>
<comment type="caution">
    <text evidence="2">The sequence shown here is derived from an EMBL/GenBank/DDBJ whole genome shotgun (WGS) entry which is preliminary data.</text>
</comment>
<reference evidence="2" key="1">
    <citation type="journal article" date="2015" name="Nature">
        <title>Complex archaea that bridge the gap between prokaryotes and eukaryotes.</title>
        <authorList>
            <person name="Spang A."/>
            <person name="Saw J.H."/>
            <person name="Jorgensen S.L."/>
            <person name="Zaremba-Niedzwiedzka K."/>
            <person name="Martijn J."/>
            <person name="Lind A.E."/>
            <person name="van Eijk R."/>
            <person name="Schleper C."/>
            <person name="Guy L."/>
            <person name="Ettema T.J."/>
        </authorList>
    </citation>
    <scope>NUCLEOTIDE SEQUENCE</scope>
</reference>
<evidence type="ECO:0000256" key="1">
    <source>
        <dbReference type="SAM" id="Phobius"/>
    </source>
</evidence>
<feature type="transmembrane region" description="Helical" evidence="1">
    <location>
        <begin position="6"/>
        <end position="29"/>
    </location>
</feature>
<keyword evidence="1" id="KW-0472">Membrane</keyword>
<feature type="transmembrane region" description="Helical" evidence="1">
    <location>
        <begin position="56"/>
        <end position="75"/>
    </location>
</feature>
<keyword evidence="1" id="KW-0812">Transmembrane</keyword>
<organism evidence="2">
    <name type="scientific">marine sediment metagenome</name>
    <dbReference type="NCBI Taxonomy" id="412755"/>
    <lineage>
        <taxon>unclassified sequences</taxon>
        <taxon>metagenomes</taxon>
        <taxon>ecological metagenomes</taxon>
    </lineage>
</organism>
<accession>A0A0F9X6H9</accession>
<dbReference type="EMBL" id="LAZR01000077">
    <property type="protein sequence ID" value="KKN94526.1"/>
    <property type="molecule type" value="Genomic_DNA"/>
</dbReference>
<keyword evidence="1" id="KW-1133">Transmembrane helix</keyword>
<name>A0A0F9X6H9_9ZZZZ</name>
<gene>
    <name evidence="2" type="ORF">LCGC14_0186010</name>
</gene>
<sequence length="76" mass="8094">MGRLLVIVATLALIVAFVAVLVTIIARILDASRRASAPAQGQEIYRPMAPTPFQKITYVALIVLLFGVSTGWLGGL</sequence>